<dbReference type="EMBL" id="OW991346">
    <property type="protein sequence ID" value="CAH6421956.1"/>
    <property type="molecule type" value="Genomic_DNA"/>
</dbReference>
<evidence type="ECO:0000313" key="1">
    <source>
        <dbReference type="EMBL" id="CAH6421956.1"/>
    </source>
</evidence>
<dbReference type="Proteomes" id="UP001154314">
    <property type="component" value="Chromosome"/>
</dbReference>
<evidence type="ECO:0000313" key="3">
    <source>
        <dbReference type="Proteomes" id="UP001154314"/>
    </source>
</evidence>
<reference evidence="1" key="1">
    <citation type="submission" date="2023-04" db="EMBL/GenBank/DDBJ databases">
        <authorList>
            <person name="Kelly A."/>
        </authorList>
    </citation>
    <scope>NUCLEOTIDE SEQUENCE</scope>
</reference>
<dbReference type="EMBL" id="OW991346">
    <property type="protein sequence ID" value="CAI9888974.1"/>
    <property type="molecule type" value="Genomic_DNA"/>
</dbReference>
<name>A0A9P0Y768_9CAUD</name>
<keyword evidence="3" id="KW-1185">Reference proteome</keyword>
<gene>
    <name evidence="1" type="ORF">BAMTRB_022</name>
    <name evidence="2" type="ORF">BAMTRB_051</name>
</gene>
<evidence type="ECO:0000313" key="2">
    <source>
        <dbReference type="EMBL" id="CAI9888974.1"/>
    </source>
</evidence>
<sequence length="46" mass="4976">MGTIGGDYGFVSLCLPICIDLVSPLYVSTLMSPLYVLSTRQHPTLC</sequence>
<organism evidence="1 3">
    <name type="scientific">Escherichia phage vB_Eco_Bam</name>
    <dbReference type="NCBI Taxonomy" id="2898833"/>
    <lineage>
        <taxon>Viruses</taxon>
        <taxon>Duplodnaviria</taxon>
        <taxon>Heunggongvirae</taxon>
        <taxon>Uroviricota</taxon>
        <taxon>Caudoviricetes</taxon>
        <taxon>Autographivirales</taxon>
        <taxon>Autotranscriptaviridae</taxon>
        <taxon>Studiervirinae</taxon>
        <taxon>Bamvirus</taxon>
        <taxon>Bamvirus bam</taxon>
    </lineage>
</organism>
<accession>A0A9P0Y768</accession>
<protein>
    <submittedName>
        <fullName evidence="1">Uncharacterized protein</fullName>
    </submittedName>
</protein>
<proteinExistence type="predicted"/>